<evidence type="ECO:0000313" key="8">
    <source>
        <dbReference type="Proteomes" id="UP000654345"/>
    </source>
</evidence>
<dbReference type="RefSeq" id="WP_201373000.1">
    <property type="nucleotide sequence ID" value="NZ_BNJG01000002.1"/>
</dbReference>
<name>A0ABQ3UUQ1_9CHLR</name>
<organism evidence="7 8">
    <name type="scientific">Ktedonobacter robiniae</name>
    <dbReference type="NCBI Taxonomy" id="2778365"/>
    <lineage>
        <taxon>Bacteria</taxon>
        <taxon>Bacillati</taxon>
        <taxon>Chloroflexota</taxon>
        <taxon>Ktedonobacteria</taxon>
        <taxon>Ktedonobacterales</taxon>
        <taxon>Ktedonobacteraceae</taxon>
        <taxon>Ktedonobacter</taxon>
    </lineage>
</organism>
<accession>A0ABQ3UUQ1</accession>
<dbReference type="SUPFAM" id="SSF52283">
    <property type="entry name" value="Formate/glycerate dehydrogenase catalytic domain-like"/>
    <property type="match status" value="1"/>
</dbReference>
<dbReference type="InterPro" id="IPR006139">
    <property type="entry name" value="D-isomer_2_OHA_DH_cat_dom"/>
</dbReference>
<feature type="domain" description="D-isomer specific 2-hydroxyacid dehydrogenase NAD-binding" evidence="6">
    <location>
        <begin position="133"/>
        <end position="292"/>
    </location>
</feature>
<dbReference type="InterPro" id="IPR036291">
    <property type="entry name" value="NAD(P)-bd_dom_sf"/>
</dbReference>
<reference evidence="7 8" key="1">
    <citation type="journal article" date="2021" name="Int. J. Syst. Evol. Microbiol.">
        <title>Reticulibacter mediterranei gen. nov., sp. nov., within the new family Reticulibacteraceae fam. nov., and Ktedonospora formicarum gen. nov., sp. nov., Ktedonobacter robiniae sp. nov., Dictyobacter formicarum sp. nov. and Dictyobacter arantiisoli sp. nov., belonging to the class Ktedonobacteria.</title>
        <authorList>
            <person name="Yabe S."/>
            <person name="Zheng Y."/>
            <person name="Wang C.M."/>
            <person name="Sakai Y."/>
            <person name="Abe K."/>
            <person name="Yokota A."/>
            <person name="Donadio S."/>
            <person name="Cavaletti L."/>
            <person name="Monciardini P."/>
        </authorList>
    </citation>
    <scope>NUCLEOTIDE SEQUENCE [LARGE SCALE GENOMIC DNA]</scope>
    <source>
        <strain evidence="7 8">SOSP1-30</strain>
    </source>
</reference>
<evidence type="ECO:0000256" key="1">
    <source>
        <dbReference type="ARBA" id="ARBA00005854"/>
    </source>
</evidence>
<dbReference type="PANTHER" id="PTHR10996">
    <property type="entry name" value="2-HYDROXYACID DEHYDROGENASE-RELATED"/>
    <property type="match status" value="1"/>
</dbReference>
<evidence type="ECO:0000256" key="2">
    <source>
        <dbReference type="ARBA" id="ARBA00023002"/>
    </source>
</evidence>
<dbReference type="InterPro" id="IPR006140">
    <property type="entry name" value="D-isomer_DH_NAD-bd"/>
</dbReference>
<dbReference type="CDD" id="cd12167">
    <property type="entry name" value="2-Hacid_dh_8"/>
    <property type="match status" value="1"/>
</dbReference>
<evidence type="ECO:0000313" key="7">
    <source>
        <dbReference type="EMBL" id="GHO56516.1"/>
    </source>
</evidence>
<keyword evidence="8" id="KW-1185">Reference proteome</keyword>
<keyword evidence="3" id="KW-0520">NAD</keyword>
<dbReference type="Pfam" id="PF02826">
    <property type="entry name" value="2-Hacid_dh_C"/>
    <property type="match status" value="1"/>
</dbReference>
<dbReference type="PANTHER" id="PTHR10996:SF178">
    <property type="entry name" value="2-HYDROXYACID DEHYDROGENASE YGL185C-RELATED"/>
    <property type="match status" value="1"/>
</dbReference>
<sequence length="334" mass="36883">MPRLKGIFILHSSAYEEIYGPEVREAIDELIDVVAPPQTAEEILAHPELLREVEVILSGWGAPLIDETFLAHAPCLRAIFYGAGSVRGFVTDALWQRGILVTSAQEVNAIPVAEYTLSAILFSLKHGWRLAGQARQQQRFPPRDGVPGVYGATVGIISLGMVGRQVREFLRPFHLHVLVYDPYVSPAEAAELDVSLCSLEELFREAQVVSLHTPLLPETTGLVRGTHLSSMQKGSTFINTSRGGLVRHEELIAVLEQRSDLHAILDVTDPEPPQPDSPLYTLPNVTLTPHISGSLGSERRRLGQVMMEELQHFVAGEPLRYAITRERLSLMATP</sequence>
<protein>
    <submittedName>
        <fullName evidence="7">2-hydroxyacid dehydrogenase</fullName>
    </submittedName>
</protein>
<feature type="domain" description="D-isomer specific 2-hydroxyacid dehydrogenase catalytic" evidence="5">
    <location>
        <begin position="21"/>
        <end position="323"/>
    </location>
</feature>
<comment type="caution">
    <text evidence="7">The sequence shown here is derived from an EMBL/GenBank/DDBJ whole genome shotgun (WGS) entry which is preliminary data.</text>
</comment>
<dbReference type="EMBL" id="BNJG01000002">
    <property type="protein sequence ID" value="GHO56516.1"/>
    <property type="molecule type" value="Genomic_DNA"/>
</dbReference>
<dbReference type="Proteomes" id="UP000654345">
    <property type="component" value="Unassembled WGS sequence"/>
</dbReference>
<gene>
    <name evidence="7" type="ORF">KSB_49910</name>
</gene>
<dbReference type="Pfam" id="PF00389">
    <property type="entry name" value="2-Hacid_dh"/>
    <property type="match status" value="1"/>
</dbReference>
<comment type="similarity">
    <text evidence="1 4">Belongs to the D-isomer specific 2-hydroxyacid dehydrogenase family.</text>
</comment>
<dbReference type="InterPro" id="IPR050223">
    <property type="entry name" value="D-isomer_2-hydroxyacid_DH"/>
</dbReference>
<evidence type="ECO:0000259" key="6">
    <source>
        <dbReference type="Pfam" id="PF02826"/>
    </source>
</evidence>
<evidence type="ECO:0000256" key="4">
    <source>
        <dbReference type="RuleBase" id="RU003719"/>
    </source>
</evidence>
<evidence type="ECO:0000259" key="5">
    <source>
        <dbReference type="Pfam" id="PF00389"/>
    </source>
</evidence>
<dbReference type="SUPFAM" id="SSF51735">
    <property type="entry name" value="NAD(P)-binding Rossmann-fold domains"/>
    <property type="match status" value="1"/>
</dbReference>
<proteinExistence type="inferred from homology"/>
<evidence type="ECO:0000256" key="3">
    <source>
        <dbReference type="ARBA" id="ARBA00023027"/>
    </source>
</evidence>
<dbReference type="Gene3D" id="3.40.50.720">
    <property type="entry name" value="NAD(P)-binding Rossmann-like Domain"/>
    <property type="match status" value="2"/>
</dbReference>
<keyword evidence="2 4" id="KW-0560">Oxidoreductase</keyword>